<keyword evidence="2" id="KW-1015">Disulfide bond</keyword>
<dbReference type="SUPFAM" id="SSF50386">
    <property type="entry name" value="STI-like"/>
    <property type="match status" value="1"/>
</dbReference>
<comment type="similarity">
    <text evidence="1">Belongs to the protease inhibitor I3 (leguminous Kunitz-type inhibitor) family.</text>
</comment>
<dbReference type="AlphaFoldDB" id="A0A803NED0"/>
<reference evidence="3" key="2">
    <citation type="submission" date="2021-03" db="UniProtKB">
        <authorList>
            <consortium name="EnsemblPlants"/>
        </authorList>
    </citation>
    <scope>IDENTIFICATION</scope>
</reference>
<accession>A0A803NED0</accession>
<evidence type="ECO:0000256" key="1">
    <source>
        <dbReference type="ARBA" id="ARBA00005440"/>
    </source>
</evidence>
<dbReference type="EnsemblPlants" id="AUR62044484-RA">
    <property type="protein sequence ID" value="AUR62044484-RA:cds"/>
    <property type="gene ID" value="AUR62044484"/>
</dbReference>
<keyword evidence="4" id="KW-1185">Reference proteome</keyword>
<dbReference type="Gene3D" id="2.80.10.50">
    <property type="match status" value="1"/>
</dbReference>
<dbReference type="InterPro" id="IPR011065">
    <property type="entry name" value="Kunitz_inhibitor_STI-like_sf"/>
</dbReference>
<dbReference type="Pfam" id="PF00197">
    <property type="entry name" value="Kunitz_legume"/>
    <property type="match status" value="1"/>
</dbReference>
<dbReference type="Proteomes" id="UP000596660">
    <property type="component" value="Unplaced"/>
</dbReference>
<organism evidence="3 4">
    <name type="scientific">Chenopodium quinoa</name>
    <name type="common">Quinoa</name>
    <dbReference type="NCBI Taxonomy" id="63459"/>
    <lineage>
        <taxon>Eukaryota</taxon>
        <taxon>Viridiplantae</taxon>
        <taxon>Streptophyta</taxon>
        <taxon>Embryophyta</taxon>
        <taxon>Tracheophyta</taxon>
        <taxon>Spermatophyta</taxon>
        <taxon>Magnoliopsida</taxon>
        <taxon>eudicotyledons</taxon>
        <taxon>Gunneridae</taxon>
        <taxon>Pentapetalae</taxon>
        <taxon>Caryophyllales</taxon>
        <taxon>Chenopodiaceae</taxon>
        <taxon>Chenopodioideae</taxon>
        <taxon>Atripliceae</taxon>
        <taxon>Chenopodium</taxon>
    </lineage>
</organism>
<dbReference type="Gramene" id="AUR62044484-RA">
    <property type="protein sequence ID" value="AUR62044484-RA:cds"/>
    <property type="gene ID" value="AUR62044484"/>
</dbReference>
<sequence length="241" mass="26882">MEIEEIEDSFMNLEIENKITEIKQLLLENIEHQATTANNVDSLVLDIEGNPLEVGSFYYVRTPQSTFRWGGGIVAASKPNQPECPQYVAQLGEGWYRESPIKFLPSDPSHKHVHISSDVNVVFNNSFSACSQGAWQLTPDANSGDLFLSTGGGIGNPSPQTAANWFKIEKRRGDPGFYQLEYCPSSNTIDAFATKKDIVCGAIDGSIDNLTDDHRMIWLSLFPIRPDDYFSTGLMFFFIKA</sequence>
<proteinExistence type="inferred from homology"/>
<dbReference type="GO" id="GO:0004866">
    <property type="term" value="F:endopeptidase inhibitor activity"/>
    <property type="evidence" value="ECO:0007669"/>
    <property type="project" value="InterPro"/>
</dbReference>
<name>A0A803NED0_CHEQI</name>
<evidence type="ECO:0000313" key="3">
    <source>
        <dbReference type="EnsemblPlants" id="AUR62044484-RA:cds"/>
    </source>
</evidence>
<reference evidence="3" key="1">
    <citation type="journal article" date="2017" name="Nature">
        <title>The genome of Chenopodium quinoa.</title>
        <authorList>
            <person name="Jarvis D.E."/>
            <person name="Ho Y.S."/>
            <person name="Lightfoot D.J."/>
            <person name="Schmoeckel S.M."/>
            <person name="Li B."/>
            <person name="Borm T.J.A."/>
            <person name="Ohyanagi H."/>
            <person name="Mineta K."/>
            <person name="Michell C.T."/>
            <person name="Saber N."/>
            <person name="Kharbatia N.M."/>
            <person name="Rupper R.R."/>
            <person name="Sharp A.R."/>
            <person name="Dally N."/>
            <person name="Boughton B.A."/>
            <person name="Woo Y.H."/>
            <person name="Gao G."/>
            <person name="Schijlen E.G.W.M."/>
            <person name="Guo X."/>
            <person name="Momin A.A."/>
            <person name="Negrao S."/>
            <person name="Al-Babili S."/>
            <person name="Gehring C."/>
            <person name="Roessner U."/>
            <person name="Jung C."/>
            <person name="Murphy K."/>
            <person name="Arold S.T."/>
            <person name="Gojobori T."/>
            <person name="van der Linden C.G."/>
            <person name="van Loo E.N."/>
            <person name="Jellen E.N."/>
            <person name="Maughan P.J."/>
            <person name="Tester M."/>
        </authorList>
    </citation>
    <scope>NUCLEOTIDE SEQUENCE [LARGE SCALE GENOMIC DNA]</scope>
    <source>
        <strain evidence="3">cv. PI 614886</strain>
    </source>
</reference>
<dbReference type="PROSITE" id="PS00283">
    <property type="entry name" value="SOYBEAN_KUNITZ"/>
    <property type="match status" value="1"/>
</dbReference>
<evidence type="ECO:0000256" key="2">
    <source>
        <dbReference type="ARBA" id="ARBA00023157"/>
    </source>
</evidence>
<dbReference type="InterPro" id="IPR002160">
    <property type="entry name" value="Prot_inh_Kunz-lg"/>
</dbReference>
<protein>
    <submittedName>
        <fullName evidence="3">Uncharacterized protein</fullName>
    </submittedName>
</protein>
<evidence type="ECO:0000313" key="4">
    <source>
        <dbReference type="Proteomes" id="UP000596660"/>
    </source>
</evidence>
<dbReference type="PANTHER" id="PTHR33107:SF81">
    <property type="entry name" value="TRYPSIN INHIBITOR A"/>
    <property type="match status" value="1"/>
</dbReference>
<dbReference type="PANTHER" id="PTHR33107">
    <property type="entry name" value="KUNITZ TRYPSIN INHIBITOR 2"/>
    <property type="match status" value="1"/>
</dbReference>
<dbReference type="SMART" id="SM00452">
    <property type="entry name" value="STI"/>
    <property type="match status" value="1"/>
</dbReference>